<gene>
    <name evidence="2" type="ORF">CLV79_10964</name>
    <name evidence="3" type="ORF">LOS8367_02833</name>
</gene>
<dbReference type="InterPro" id="IPR001509">
    <property type="entry name" value="Epimerase_deHydtase"/>
</dbReference>
<proteinExistence type="predicted"/>
<dbReference type="EMBL" id="PYGB01000009">
    <property type="protein sequence ID" value="PSK84091.1"/>
    <property type="molecule type" value="Genomic_DNA"/>
</dbReference>
<dbReference type="InterPro" id="IPR036291">
    <property type="entry name" value="NAD(P)-bd_dom_sf"/>
</dbReference>
<evidence type="ECO:0000313" key="2">
    <source>
        <dbReference type="EMBL" id="PSK84091.1"/>
    </source>
</evidence>
<dbReference type="EMBL" id="FWFY01000009">
    <property type="protein sequence ID" value="SLN59186.1"/>
    <property type="molecule type" value="Genomic_DNA"/>
</dbReference>
<organism evidence="3 4">
    <name type="scientific">Limimaricola soesokkakensis</name>
    <dbReference type="NCBI Taxonomy" id="1343159"/>
    <lineage>
        <taxon>Bacteria</taxon>
        <taxon>Pseudomonadati</taxon>
        <taxon>Pseudomonadota</taxon>
        <taxon>Alphaproteobacteria</taxon>
        <taxon>Rhodobacterales</taxon>
        <taxon>Paracoccaceae</taxon>
        <taxon>Limimaricola</taxon>
    </lineage>
</organism>
<reference evidence="3 4" key="1">
    <citation type="submission" date="2017-03" db="EMBL/GenBank/DDBJ databases">
        <authorList>
            <person name="Afonso C.L."/>
            <person name="Miller P.J."/>
            <person name="Scott M.A."/>
            <person name="Spackman E."/>
            <person name="Goraichik I."/>
            <person name="Dimitrov K.M."/>
            <person name="Suarez D.L."/>
            <person name="Swayne D.E."/>
        </authorList>
    </citation>
    <scope>NUCLEOTIDE SEQUENCE [LARGE SCALE GENOMIC DNA]</scope>
    <source>
        <strain evidence="3 4">CECT 8367</strain>
    </source>
</reference>
<dbReference type="Proteomes" id="UP000240624">
    <property type="component" value="Unassembled WGS sequence"/>
</dbReference>
<dbReference type="Pfam" id="PF01370">
    <property type="entry name" value="Epimerase"/>
    <property type="match status" value="1"/>
</dbReference>
<dbReference type="RefSeq" id="WP_085897147.1">
    <property type="nucleotide sequence ID" value="NZ_FWFY01000009.1"/>
</dbReference>
<evidence type="ECO:0000313" key="4">
    <source>
        <dbReference type="Proteomes" id="UP000193495"/>
    </source>
</evidence>
<evidence type="ECO:0000313" key="3">
    <source>
        <dbReference type="EMBL" id="SLN59186.1"/>
    </source>
</evidence>
<protein>
    <submittedName>
        <fullName evidence="3">NAD dependent epimerase/dehydratase family protein</fullName>
    </submittedName>
    <submittedName>
        <fullName evidence="2">Nucleoside-diphosphate-sugar epimerase</fullName>
    </submittedName>
</protein>
<dbReference type="AlphaFoldDB" id="A0A1X6ZTJ4"/>
<evidence type="ECO:0000259" key="1">
    <source>
        <dbReference type="Pfam" id="PF01370"/>
    </source>
</evidence>
<reference evidence="2 5" key="2">
    <citation type="submission" date="2018-03" db="EMBL/GenBank/DDBJ databases">
        <title>Genomic Encyclopedia of Archaeal and Bacterial Type Strains, Phase II (KMG-II): from individual species to whole genera.</title>
        <authorList>
            <person name="Goeker M."/>
        </authorList>
    </citation>
    <scope>NUCLEOTIDE SEQUENCE [LARGE SCALE GENOMIC DNA]</scope>
    <source>
        <strain evidence="2 5">DSM 29956</strain>
    </source>
</reference>
<name>A0A1X6ZTJ4_9RHOB</name>
<dbReference type="Gene3D" id="3.40.50.720">
    <property type="entry name" value="NAD(P)-binding Rossmann-like Domain"/>
    <property type="match status" value="1"/>
</dbReference>
<keyword evidence="5" id="KW-1185">Reference proteome</keyword>
<dbReference type="Proteomes" id="UP000193495">
    <property type="component" value="Unassembled WGS sequence"/>
</dbReference>
<sequence>MTASPLQTGPLILGGTGRLGRALRKLALDGHWPEGRAALWHGRRGDYAWDMHKPAPSLPERPEGVVVLAGVTSGPPEELAANADLARAALRLAARDGLGPVLLMSSAAVYGRAEGPCREAEASPANAYGRAKLEMERVVAEEVDRLGIEAPRACCLRLANVAGCDQLFGAMAAGQVTLDRFAEGHGPRRAYVGPLSLARIVSTLLSTEDLPPVLNLAQPGAVPMEALLEAAGARWHWRPAPETALPETRLDTAQLAAIAGPIAIATAPGLVAEARLAGWRLA</sequence>
<feature type="domain" description="NAD-dependent epimerase/dehydratase" evidence="1">
    <location>
        <begin position="11"/>
        <end position="164"/>
    </location>
</feature>
<dbReference type="OrthoDB" id="7687386at2"/>
<evidence type="ECO:0000313" key="5">
    <source>
        <dbReference type="Proteomes" id="UP000240624"/>
    </source>
</evidence>
<accession>A0A1X6ZTJ4</accession>
<dbReference type="SUPFAM" id="SSF51735">
    <property type="entry name" value="NAD(P)-binding Rossmann-fold domains"/>
    <property type="match status" value="1"/>
</dbReference>